<protein>
    <recommendedName>
        <fullName evidence="4">YfhE family protein</fullName>
    </recommendedName>
</protein>
<comment type="caution">
    <text evidence="2">The sequence shown here is derived from an EMBL/GenBank/DDBJ whole genome shotgun (WGS) entry which is preliminary data.</text>
</comment>
<feature type="compositionally biased region" description="Basic and acidic residues" evidence="1">
    <location>
        <begin position="1"/>
        <end position="10"/>
    </location>
</feature>
<feature type="region of interest" description="Disordered" evidence="1">
    <location>
        <begin position="1"/>
        <end position="55"/>
    </location>
</feature>
<dbReference type="Proteomes" id="UP001341820">
    <property type="component" value="Unassembled WGS sequence"/>
</dbReference>
<proteinExistence type="predicted"/>
<organism evidence="2 3">
    <name type="scientific">Shouchella miscanthi</name>
    <dbReference type="NCBI Taxonomy" id="2598861"/>
    <lineage>
        <taxon>Bacteria</taxon>
        <taxon>Bacillati</taxon>
        <taxon>Bacillota</taxon>
        <taxon>Bacilli</taxon>
        <taxon>Bacillales</taxon>
        <taxon>Bacillaceae</taxon>
        <taxon>Shouchella</taxon>
    </lineage>
</organism>
<keyword evidence="3" id="KW-1185">Reference proteome</keyword>
<sequence length="55" mass="6605">MSNKRNHEEEFSGEFGQMFPQVQQEQQAKGFKELFEKGDKDKKKTEKKKNNKEKK</sequence>
<feature type="compositionally biased region" description="Basic residues" evidence="1">
    <location>
        <begin position="45"/>
        <end position="55"/>
    </location>
</feature>
<feature type="compositionally biased region" description="Basic and acidic residues" evidence="1">
    <location>
        <begin position="30"/>
        <end position="44"/>
    </location>
</feature>
<evidence type="ECO:0000256" key="1">
    <source>
        <dbReference type="SAM" id="MobiDB-lite"/>
    </source>
</evidence>
<reference evidence="2 3" key="1">
    <citation type="submission" date="2023-03" db="EMBL/GenBank/DDBJ databases">
        <title>Bacillus Genome Sequencing.</title>
        <authorList>
            <person name="Dunlap C."/>
        </authorList>
    </citation>
    <scope>NUCLEOTIDE SEQUENCE [LARGE SCALE GENOMIC DNA]</scope>
    <source>
        <strain evidence="2 3">B-4107</strain>
    </source>
</reference>
<evidence type="ECO:0008006" key="4">
    <source>
        <dbReference type="Google" id="ProtNLM"/>
    </source>
</evidence>
<dbReference type="EMBL" id="JAROAS010000006">
    <property type="protein sequence ID" value="MED4127312.1"/>
    <property type="molecule type" value="Genomic_DNA"/>
</dbReference>
<evidence type="ECO:0000313" key="2">
    <source>
        <dbReference type="EMBL" id="MED4127312.1"/>
    </source>
</evidence>
<gene>
    <name evidence="2" type="ORF">P5F74_04090</name>
</gene>
<accession>A0ABU6NH03</accession>
<evidence type="ECO:0000313" key="3">
    <source>
        <dbReference type="Proteomes" id="UP001341820"/>
    </source>
</evidence>
<dbReference type="RefSeq" id="WP_158332032.1">
    <property type="nucleotide sequence ID" value="NZ_CP042163.1"/>
</dbReference>
<name>A0ABU6NH03_9BACI</name>